<evidence type="ECO:0000256" key="1">
    <source>
        <dbReference type="ARBA" id="ARBA00009437"/>
    </source>
</evidence>
<sequence>MDRLTSMQAFAKTVELGSLTAAATAMGTSPQMVGKHVGALEERLGTQLLRRTTRRQSLTETGQVFYERCRVILAETEAAEALARDLGARPRGRLRIGAPVNYGAGKVAPLVTRFLRDFPEVQVELSLSDRYVDVVDEGYDAVFRLGPLVDSTLVSRVLETHRQIACASPAYLAARGVPQHPEDLVAHDCLGYVNWSGRPYAEWVFTKDGRSRAVTVASRFQVNDGRVLVAAAVEGHGVILQPAAVVETAIGRGRLCPVLQHYRAPERTLHLLFPAGRSTAPKLRAFVDRVASELGPRSRD</sequence>
<dbReference type="Pfam" id="PF00126">
    <property type="entry name" value="HTH_1"/>
    <property type="match status" value="1"/>
</dbReference>
<dbReference type="EMBL" id="QYBC01000007">
    <property type="protein sequence ID" value="RYB05342.1"/>
    <property type="molecule type" value="Genomic_DNA"/>
</dbReference>
<dbReference type="OrthoDB" id="9786526at2"/>
<reference evidence="6 7" key="2">
    <citation type="submission" date="2019-02" db="EMBL/GenBank/DDBJ databases">
        <title>'Lichenibacterium ramalinii' gen. nov. sp. nov., 'Lichenibacterium minor' gen. nov. sp. nov.</title>
        <authorList>
            <person name="Pankratov T."/>
        </authorList>
    </citation>
    <scope>NUCLEOTIDE SEQUENCE [LARGE SCALE GENOMIC DNA]</scope>
    <source>
        <strain evidence="6 7">RmlP001</strain>
    </source>
</reference>
<dbReference type="InterPro" id="IPR036388">
    <property type="entry name" value="WH-like_DNA-bd_sf"/>
</dbReference>
<dbReference type="InterPro" id="IPR036390">
    <property type="entry name" value="WH_DNA-bd_sf"/>
</dbReference>
<evidence type="ECO:0000256" key="3">
    <source>
        <dbReference type="ARBA" id="ARBA00023125"/>
    </source>
</evidence>
<dbReference type="Proteomes" id="UP000289411">
    <property type="component" value="Unassembled WGS sequence"/>
</dbReference>
<proteinExistence type="inferred from homology"/>
<dbReference type="InterPro" id="IPR000847">
    <property type="entry name" value="LysR_HTH_N"/>
</dbReference>
<dbReference type="Pfam" id="PF03466">
    <property type="entry name" value="LysR_substrate"/>
    <property type="match status" value="1"/>
</dbReference>
<dbReference type="PANTHER" id="PTHR30537">
    <property type="entry name" value="HTH-TYPE TRANSCRIPTIONAL REGULATOR"/>
    <property type="match status" value="1"/>
</dbReference>
<protein>
    <submittedName>
        <fullName evidence="6">LysR family transcriptional regulator</fullName>
    </submittedName>
</protein>
<dbReference type="GO" id="GO:0043565">
    <property type="term" value="F:sequence-specific DNA binding"/>
    <property type="evidence" value="ECO:0007669"/>
    <property type="project" value="TreeGrafter"/>
</dbReference>
<dbReference type="InterPro" id="IPR058163">
    <property type="entry name" value="LysR-type_TF_proteobact-type"/>
</dbReference>
<evidence type="ECO:0000256" key="2">
    <source>
        <dbReference type="ARBA" id="ARBA00023015"/>
    </source>
</evidence>
<evidence type="ECO:0000313" key="7">
    <source>
        <dbReference type="Proteomes" id="UP000289411"/>
    </source>
</evidence>
<evidence type="ECO:0000259" key="5">
    <source>
        <dbReference type="PROSITE" id="PS50931"/>
    </source>
</evidence>
<dbReference type="PROSITE" id="PS50931">
    <property type="entry name" value="HTH_LYSR"/>
    <property type="match status" value="1"/>
</dbReference>
<name>A0A4V1RIS9_9HYPH</name>
<organism evidence="6 7">
    <name type="scientific">Lichenibacterium ramalinae</name>
    <dbReference type="NCBI Taxonomy" id="2316527"/>
    <lineage>
        <taxon>Bacteria</taxon>
        <taxon>Pseudomonadati</taxon>
        <taxon>Pseudomonadota</taxon>
        <taxon>Alphaproteobacteria</taxon>
        <taxon>Hyphomicrobiales</taxon>
        <taxon>Lichenihabitantaceae</taxon>
        <taxon>Lichenibacterium</taxon>
    </lineage>
</organism>
<dbReference type="Gene3D" id="3.40.190.290">
    <property type="match status" value="1"/>
</dbReference>
<dbReference type="FunFam" id="3.40.190.290:FF:000001">
    <property type="entry name" value="Transcriptional regulator, LysR family"/>
    <property type="match status" value="1"/>
</dbReference>
<comment type="similarity">
    <text evidence="1">Belongs to the LysR transcriptional regulatory family.</text>
</comment>
<keyword evidence="4" id="KW-0804">Transcription</keyword>
<dbReference type="PANTHER" id="PTHR30537:SF5">
    <property type="entry name" value="HTH-TYPE TRANSCRIPTIONAL ACTIVATOR TTDR-RELATED"/>
    <property type="match status" value="1"/>
</dbReference>
<dbReference type="GO" id="GO:0003700">
    <property type="term" value="F:DNA-binding transcription factor activity"/>
    <property type="evidence" value="ECO:0007669"/>
    <property type="project" value="InterPro"/>
</dbReference>
<keyword evidence="3" id="KW-0238">DNA-binding</keyword>
<dbReference type="Gene3D" id="1.10.10.10">
    <property type="entry name" value="Winged helix-like DNA-binding domain superfamily/Winged helix DNA-binding domain"/>
    <property type="match status" value="1"/>
</dbReference>
<evidence type="ECO:0000313" key="6">
    <source>
        <dbReference type="EMBL" id="RYB05342.1"/>
    </source>
</evidence>
<evidence type="ECO:0000256" key="4">
    <source>
        <dbReference type="ARBA" id="ARBA00023163"/>
    </source>
</evidence>
<dbReference type="AlphaFoldDB" id="A0A4V1RIS9"/>
<dbReference type="InterPro" id="IPR005119">
    <property type="entry name" value="LysR_subst-bd"/>
</dbReference>
<comment type="caution">
    <text evidence="6">The sequence shown here is derived from an EMBL/GenBank/DDBJ whole genome shotgun (WGS) entry which is preliminary data.</text>
</comment>
<keyword evidence="7" id="KW-1185">Reference proteome</keyword>
<reference evidence="6 7" key="1">
    <citation type="submission" date="2018-09" db="EMBL/GenBank/DDBJ databases">
        <authorList>
            <person name="Grouzdev D.S."/>
            <person name="Krutkina M.S."/>
        </authorList>
    </citation>
    <scope>NUCLEOTIDE SEQUENCE [LARGE SCALE GENOMIC DNA]</scope>
    <source>
        <strain evidence="6 7">RmlP001</strain>
    </source>
</reference>
<dbReference type="FunFam" id="1.10.10.10:FF:000001">
    <property type="entry name" value="LysR family transcriptional regulator"/>
    <property type="match status" value="1"/>
</dbReference>
<gene>
    <name evidence="6" type="ORF">D3272_10395</name>
</gene>
<dbReference type="GO" id="GO:0006351">
    <property type="term" value="P:DNA-templated transcription"/>
    <property type="evidence" value="ECO:0007669"/>
    <property type="project" value="TreeGrafter"/>
</dbReference>
<dbReference type="SUPFAM" id="SSF46785">
    <property type="entry name" value="Winged helix' DNA-binding domain"/>
    <property type="match status" value="1"/>
</dbReference>
<feature type="domain" description="HTH lysR-type" evidence="5">
    <location>
        <begin position="1"/>
        <end position="59"/>
    </location>
</feature>
<dbReference type="SUPFAM" id="SSF53850">
    <property type="entry name" value="Periplasmic binding protein-like II"/>
    <property type="match status" value="1"/>
</dbReference>
<keyword evidence="2" id="KW-0805">Transcription regulation</keyword>
<accession>A0A4V1RIS9</accession>